<protein>
    <submittedName>
        <fullName evidence="3">Uncharacterized protein</fullName>
    </submittedName>
</protein>
<feature type="region of interest" description="Disordered" evidence="2">
    <location>
        <begin position="1"/>
        <end position="41"/>
    </location>
</feature>
<name>A0ABR0KHR5_9EURO</name>
<evidence type="ECO:0000256" key="2">
    <source>
        <dbReference type="SAM" id="MobiDB-lite"/>
    </source>
</evidence>
<evidence type="ECO:0000313" key="3">
    <source>
        <dbReference type="EMBL" id="KAK5096757.1"/>
    </source>
</evidence>
<accession>A0ABR0KHR5</accession>
<keyword evidence="1" id="KW-0175">Coiled coil</keyword>
<reference evidence="3 4" key="1">
    <citation type="submission" date="2023-08" db="EMBL/GenBank/DDBJ databases">
        <title>Black Yeasts Isolated from many extreme environments.</title>
        <authorList>
            <person name="Coleine C."/>
            <person name="Stajich J.E."/>
            <person name="Selbmann L."/>
        </authorList>
    </citation>
    <scope>NUCLEOTIDE SEQUENCE [LARGE SCALE GENOMIC DNA]</scope>
    <source>
        <strain evidence="3 4">CCFEE 5885</strain>
    </source>
</reference>
<evidence type="ECO:0000256" key="1">
    <source>
        <dbReference type="SAM" id="Coils"/>
    </source>
</evidence>
<dbReference type="EMBL" id="JAVRRG010000021">
    <property type="protein sequence ID" value="KAK5096757.1"/>
    <property type="molecule type" value="Genomic_DNA"/>
</dbReference>
<sequence length="204" mass="22761">MPDPLHLGAGTDIETDRDTESLDESEAELNTGAHTSSGLRSVGTLEDARWRQCCRQVLSAHIKSQTGLPVAPGHVRLLPRADDLYDRQYPAEKACLFQKPLHQVGADVCQELIQGVGHVLGPFLVKHLMDDLARVRSQRRLVEAKLVSTEDVLANKEREVQQLKSTLQHRNAQAHQASKLMAWHERRREMTDGGLQTIRNGLVA</sequence>
<evidence type="ECO:0000313" key="4">
    <source>
        <dbReference type="Proteomes" id="UP001345013"/>
    </source>
</evidence>
<feature type="coiled-coil region" evidence="1">
    <location>
        <begin position="139"/>
        <end position="173"/>
    </location>
</feature>
<organism evidence="3 4">
    <name type="scientific">Lithohypha guttulata</name>
    <dbReference type="NCBI Taxonomy" id="1690604"/>
    <lineage>
        <taxon>Eukaryota</taxon>
        <taxon>Fungi</taxon>
        <taxon>Dikarya</taxon>
        <taxon>Ascomycota</taxon>
        <taxon>Pezizomycotina</taxon>
        <taxon>Eurotiomycetes</taxon>
        <taxon>Chaetothyriomycetidae</taxon>
        <taxon>Chaetothyriales</taxon>
        <taxon>Trichomeriaceae</taxon>
        <taxon>Lithohypha</taxon>
    </lineage>
</organism>
<comment type="caution">
    <text evidence="3">The sequence shown here is derived from an EMBL/GenBank/DDBJ whole genome shotgun (WGS) entry which is preliminary data.</text>
</comment>
<gene>
    <name evidence="3" type="ORF">LTR24_002519</name>
</gene>
<proteinExistence type="predicted"/>
<dbReference type="Proteomes" id="UP001345013">
    <property type="component" value="Unassembled WGS sequence"/>
</dbReference>
<keyword evidence="4" id="KW-1185">Reference proteome</keyword>